<evidence type="ECO:0000256" key="1">
    <source>
        <dbReference type="SAM" id="Phobius"/>
    </source>
</evidence>
<dbReference type="AlphaFoldDB" id="A0A0K1W220"/>
<dbReference type="EMBL" id="CP012357">
    <property type="protein sequence ID" value="AKX34223.1"/>
    <property type="molecule type" value="Genomic_DNA"/>
</dbReference>
<keyword evidence="3" id="KW-1185">Reference proteome</keyword>
<dbReference type="RefSeq" id="WP_075058321.1">
    <property type="nucleotide sequence ID" value="NZ_CP012357.1"/>
</dbReference>
<evidence type="ECO:0000313" key="3">
    <source>
        <dbReference type="Proteomes" id="UP000067476"/>
    </source>
</evidence>
<name>A0A0K1W220_9MOLU</name>
<accession>A0A0K1W220</accession>
<dbReference type="PATRIC" id="fig|216942.3.peg.596"/>
<feature type="transmembrane region" description="Helical" evidence="1">
    <location>
        <begin position="159"/>
        <end position="180"/>
    </location>
</feature>
<gene>
    <name evidence="2" type="ORF">SLITO_v1c05890</name>
</gene>
<sequence>MKFRYKYLINSIASIIIFIILAITIYCIGINITNSYDNSEVLFKGWNKYENGFNSLNNLGSFIERSNFNNFSILSFAFSIILFVISLTYFIYCFVLYLLTFIKPEFKVSSKIQLIVNVIFIFLIILFSLLFIMSMVSIYLDFKKFIGFEDIKMQIGTNFYISVVLNVFCFIILISLVTVLNTKYRENK</sequence>
<reference evidence="2 3" key="1">
    <citation type="journal article" date="2015" name="Genome Announc.">
        <title>Complete Genome Sequence of Spiroplasma litorale TN-1T (DSM 21781), a Bacterium Isolated from a Green-Eyed Horsefly (Tabanus nigrovittatus).</title>
        <authorList>
            <person name="Lo W.S."/>
            <person name="Lai Y.C."/>
            <person name="Lien Y.W."/>
            <person name="Wang T.H."/>
            <person name="Kuo C.H."/>
        </authorList>
    </citation>
    <scope>NUCLEOTIDE SEQUENCE [LARGE SCALE GENOMIC DNA]</scope>
    <source>
        <strain evidence="2 3">TN-1</strain>
    </source>
</reference>
<evidence type="ECO:0008006" key="4">
    <source>
        <dbReference type="Google" id="ProtNLM"/>
    </source>
</evidence>
<dbReference type="Proteomes" id="UP000067476">
    <property type="component" value="Chromosome"/>
</dbReference>
<dbReference type="KEGG" id="sll:SLITO_v1c05890"/>
<feature type="transmembrane region" description="Helical" evidence="1">
    <location>
        <begin position="7"/>
        <end position="32"/>
    </location>
</feature>
<feature type="transmembrane region" description="Helical" evidence="1">
    <location>
        <begin position="76"/>
        <end position="102"/>
    </location>
</feature>
<feature type="transmembrane region" description="Helical" evidence="1">
    <location>
        <begin position="114"/>
        <end position="139"/>
    </location>
</feature>
<keyword evidence="1" id="KW-1133">Transmembrane helix</keyword>
<proteinExistence type="predicted"/>
<keyword evidence="1" id="KW-0812">Transmembrane</keyword>
<evidence type="ECO:0000313" key="2">
    <source>
        <dbReference type="EMBL" id="AKX34223.1"/>
    </source>
</evidence>
<protein>
    <recommendedName>
        <fullName evidence="4">Transmembrane protein</fullName>
    </recommendedName>
</protein>
<keyword evidence="1" id="KW-0472">Membrane</keyword>
<organism evidence="2 3">
    <name type="scientific">Spiroplasma litorale</name>
    <dbReference type="NCBI Taxonomy" id="216942"/>
    <lineage>
        <taxon>Bacteria</taxon>
        <taxon>Bacillati</taxon>
        <taxon>Mycoplasmatota</taxon>
        <taxon>Mollicutes</taxon>
        <taxon>Entomoplasmatales</taxon>
        <taxon>Spiroplasmataceae</taxon>
        <taxon>Spiroplasma</taxon>
    </lineage>
</organism>